<dbReference type="Pfam" id="PF01966">
    <property type="entry name" value="HD"/>
    <property type="match status" value="1"/>
</dbReference>
<comment type="cofactor">
    <cofactor evidence="1">
        <name>a divalent metal cation</name>
        <dbReference type="ChEBI" id="CHEBI:60240"/>
    </cofactor>
</comment>
<dbReference type="InterPro" id="IPR054767">
    <property type="entry name" value="Cas10-Cmr2_palm2"/>
</dbReference>
<dbReference type="PANTHER" id="PTHR36528">
    <property type="entry name" value="CRISPR SYSTEM SINGLE-STRAND-SPECIFIC DEOXYRIBONUCLEASE CAS10/CSM1 (SUBTYPE III-A)"/>
    <property type="match status" value="1"/>
</dbReference>
<dbReference type="Proteomes" id="UP000442619">
    <property type="component" value="Unassembled WGS sequence"/>
</dbReference>
<dbReference type="GO" id="GO:0004519">
    <property type="term" value="F:endonuclease activity"/>
    <property type="evidence" value="ECO:0007669"/>
    <property type="project" value="UniProtKB-KW"/>
</dbReference>
<dbReference type="InterPro" id="IPR052117">
    <property type="entry name" value="Cas10/Csm1_subtype-III-A"/>
</dbReference>
<dbReference type="EMBL" id="VUNM01000007">
    <property type="protein sequence ID" value="MST88898.1"/>
    <property type="molecule type" value="Genomic_DNA"/>
</dbReference>
<dbReference type="InterPro" id="IPR000160">
    <property type="entry name" value="GGDEF_dom"/>
</dbReference>
<keyword evidence="5" id="KW-0540">Nuclease</keyword>
<keyword evidence="10" id="KW-0067">ATP-binding</keyword>
<proteinExistence type="inferred from homology"/>
<dbReference type="InterPro" id="IPR006674">
    <property type="entry name" value="HD_domain"/>
</dbReference>
<evidence type="ECO:0000256" key="12">
    <source>
        <dbReference type="ARBA" id="ARBA00032922"/>
    </source>
</evidence>
<keyword evidence="7" id="KW-0255">Endonuclease</keyword>
<organism evidence="14 15">
    <name type="scientific">Sharpea porci</name>
    <dbReference type="NCBI Taxonomy" id="2652286"/>
    <lineage>
        <taxon>Bacteria</taxon>
        <taxon>Bacillati</taxon>
        <taxon>Bacillota</taxon>
        <taxon>Erysipelotrichia</taxon>
        <taxon>Erysipelotrichales</taxon>
        <taxon>Coprobacillaceae</taxon>
        <taxon>Sharpea</taxon>
    </lineage>
</organism>
<keyword evidence="15" id="KW-1185">Reference proteome</keyword>
<dbReference type="RefSeq" id="WP_154515003.1">
    <property type="nucleotide sequence ID" value="NZ_VUNM01000007.1"/>
</dbReference>
<dbReference type="Pfam" id="PF18211">
    <property type="entry name" value="Csm1_B"/>
    <property type="match status" value="1"/>
</dbReference>
<dbReference type="InterPro" id="IPR043128">
    <property type="entry name" value="Rev_trsase/Diguanyl_cyclase"/>
</dbReference>
<comment type="caution">
    <text evidence="14">The sequence shown here is derived from an EMBL/GenBank/DDBJ whole genome shotgun (WGS) entry which is preliminary data.</text>
</comment>
<dbReference type="Gene3D" id="1.10.3210.10">
    <property type="entry name" value="Hypothetical protein af1432"/>
    <property type="match status" value="1"/>
</dbReference>
<dbReference type="AlphaFoldDB" id="A0A844FSG2"/>
<dbReference type="PANTHER" id="PTHR36528:SF1">
    <property type="entry name" value="CRISPR SYSTEM SINGLE-STRAND-SPECIFIC DEOXYRIBONUCLEASE CAS10_CSM1 (SUBTYPE III-A)"/>
    <property type="match status" value="1"/>
</dbReference>
<evidence type="ECO:0000256" key="7">
    <source>
        <dbReference type="ARBA" id="ARBA00022759"/>
    </source>
</evidence>
<evidence type="ECO:0000313" key="15">
    <source>
        <dbReference type="Proteomes" id="UP000442619"/>
    </source>
</evidence>
<evidence type="ECO:0000256" key="3">
    <source>
        <dbReference type="ARBA" id="ARBA00014333"/>
    </source>
</evidence>
<evidence type="ECO:0000256" key="5">
    <source>
        <dbReference type="ARBA" id="ARBA00022722"/>
    </source>
</evidence>
<evidence type="ECO:0000259" key="13">
    <source>
        <dbReference type="PROSITE" id="PS50887"/>
    </source>
</evidence>
<dbReference type="InterPro" id="IPR013408">
    <property type="entry name" value="Cas10/Csm1"/>
</dbReference>
<dbReference type="PROSITE" id="PS50887">
    <property type="entry name" value="GGDEF"/>
    <property type="match status" value="1"/>
</dbReference>
<evidence type="ECO:0000256" key="8">
    <source>
        <dbReference type="ARBA" id="ARBA00022801"/>
    </source>
</evidence>
<evidence type="ECO:0000256" key="2">
    <source>
        <dbReference type="ARBA" id="ARBA00005700"/>
    </source>
</evidence>
<keyword evidence="11" id="KW-0051">Antiviral defense</keyword>
<keyword evidence="8" id="KW-0378">Hydrolase</keyword>
<name>A0A844FSG2_9FIRM</name>
<evidence type="ECO:0000256" key="10">
    <source>
        <dbReference type="ARBA" id="ARBA00022840"/>
    </source>
</evidence>
<comment type="similarity">
    <text evidence="2">Belongs to the CRISPR-associated Cas10/Csm1 family.</text>
</comment>
<evidence type="ECO:0000313" key="14">
    <source>
        <dbReference type="EMBL" id="MST88898.1"/>
    </source>
</evidence>
<keyword evidence="6" id="KW-0547">Nucleotide-binding</keyword>
<dbReference type="SUPFAM" id="SSF109604">
    <property type="entry name" value="HD-domain/PDEase-like"/>
    <property type="match status" value="1"/>
</dbReference>
<dbReference type="GO" id="GO:0004527">
    <property type="term" value="F:exonuclease activity"/>
    <property type="evidence" value="ECO:0007669"/>
    <property type="project" value="UniProtKB-KW"/>
</dbReference>
<dbReference type="NCBIfam" id="TIGR02578">
    <property type="entry name" value="cas_TM1811_Csm1"/>
    <property type="match status" value="1"/>
</dbReference>
<accession>A0A844FSG2</accession>
<dbReference type="InterPro" id="IPR041062">
    <property type="entry name" value="Csm1_B"/>
</dbReference>
<sequence>MEDKFTLEKYSIVEIAYAALLHDIGKFYQRTFPKSNLTEAEKDTTPINPIGQYHTHLHSGYTSRFFKEYLHRFDEFERVTSEHHKDPDGKLSMIIKKADHLASAIDRSDESCDYEEKNKRGAFITARLSSIMSEVTFGEKVSHESPVFPLSSYKQIVRPESHYHFKNIQDSADEYAKLFEEFTTQVKNRPLFTKNIDMNSYHAMYNLLNEYLVTIPASTYEGRRSSVSLYDHLKLTSAIASCLGYKECYDAAFSKDENSKVFYMLELDVSGIQSFIYKIVEGSSSKPKLTKALRGRSYFVGLVTNAISYAFLNEFSLTESNILFNTGGGAVILLPHTKDTQKKVEETALRLQHDLYDIFHNDITFVYGLVPMNCDELETFKSEKSIELKSVLGRNKMRKYAKMTSAEFFYKQAKGNNTCVMCGDEIEQGTMCTICKSIETVSQYITSEKHHDYGIYYNYDDEVLPHDKDDIFIDLNFVKIQSVENPESLYTRNHYYVDGINDFGFGNMKLSANLVPKTNNNRTLNFEEIAKWESKDDLADQFGDPKLAILKMDVDNLGGIFAFGLTKQEDVRVQRSISKYVTLSRFIEYFFTYRIIDICKKTTQQIIKDRDNIFYINYAGGDDLVIMGPAYGILYLAENIDKEFSAYTCNKNITISGGINIQKPTRPIRFGVQEAENNLEISKSGEKHAITVLNTRIPLNEYTEFLNEVEYYRDAINNEMISRSMLYNIMSNIRDCEYGRDFLRLLPRIQYVLYRSETDKNRSSLDKVKIDIVSIDSNEKLQKYILLLKLAIMLTREAGGNE</sequence>
<evidence type="ECO:0000256" key="9">
    <source>
        <dbReference type="ARBA" id="ARBA00022839"/>
    </source>
</evidence>
<keyword evidence="4" id="KW-0808">Transferase</keyword>
<dbReference type="GO" id="GO:0005524">
    <property type="term" value="F:ATP binding"/>
    <property type="evidence" value="ECO:0007669"/>
    <property type="project" value="UniProtKB-KW"/>
</dbReference>
<reference evidence="14 15" key="1">
    <citation type="submission" date="2019-08" db="EMBL/GenBank/DDBJ databases">
        <title>In-depth cultivation of the pig gut microbiome towards novel bacterial diversity and tailored functional studies.</title>
        <authorList>
            <person name="Wylensek D."/>
            <person name="Hitch T.C.A."/>
            <person name="Clavel T."/>
        </authorList>
    </citation>
    <scope>NUCLEOTIDE SEQUENCE [LARGE SCALE GENOMIC DNA]</scope>
    <source>
        <strain evidence="14 15">CA-Schmier-601-WT-3</strain>
    </source>
</reference>
<evidence type="ECO:0000256" key="11">
    <source>
        <dbReference type="ARBA" id="ARBA00023118"/>
    </source>
</evidence>
<dbReference type="GO" id="GO:0051607">
    <property type="term" value="P:defense response to virus"/>
    <property type="evidence" value="ECO:0007669"/>
    <property type="project" value="UniProtKB-KW"/>
</dbReference>
<gene>
    <name evidence="14" type="primary">cas10</name>
    <name evidence="14" type="ORF">FYJ79_04790</name>
</gene>
<dbReference type="Pfam" id="PF22335">
    <property type="entry name" value="Cas10-Cmr2_palm2"/>
    <property type="match status" value="1"/>
</dbReference>
<protein>
    <recommendedName>
        <fullName evidence="3">CRISPR system single-strand-specific deoxyribonuclease Cas10/Csm1 (subtype III-A)</fullName>
    </recommendedName>
    <alternativeName>
        <fullName evidence="12">Cyclic oligoadenylate synthase</fullName>
    </alternativeName>
</protein>
<evidence type="ECO:0000256" key="4">
    <source>
        <dbReference type="ARBA" id="ARBA00022679"/>
    </source>
</evidence>
<keyword evidence="9" id="KW-0269">Exonuclease</keyword>
<feature type="domain" description="GGDEF" evidence="13">
    <location>
        <begin position="545"/>
        <end position="695"/>
    </location>
</feature>
<dbReference type="Gene3D" id="3.30.70.270">
    <property type="match status" value="1"/>
</dbReference>
<dbReference type="GO" id="GO:0016740">
    <property type="term" value="F:transferase activity"/>
    <property type="evidence" value="ECO:0007669"/>
    <property type="project" value="UniProtKB-KW"/>
</dbReference>
<evidence type="ECO:0000256" key="6">
    <source>
        <dbReference type="ARBA" id="ARBA00022741"/>
    </source>
</evidence>
<evidence type="ECO:0000256" key="1">
    <source>
        <dbReference type="ARBA" id="ARBA00001968"/>
    </source>
</evidence>